<dbReference type="Pfam" id="PF10646">
    <property type="entry name" value="Germane"/>
    <property type="match status" value="1"/>
</dbReference>
<keyword evidence="1" id="KW-1133">Transmembrane helix</keyword>
<sequence length="190" mass="21342">MSDLYRESPAVYTSEASEALIPSARKSLPRILRDKPKRRLLYLCLLGVLALAEFFILGLVRRTFVFYSIDNGNLVVEDRMVSKTGSREKDIARYVEEVLLGPVSLDSSPLFPKETRLESLLYRDGVVYAGLSESAALPSGYGRDVFTGLYTLNGGIKRNFYYVKDVLIFINGHESYSEKIREILAGIADN</sequence>
<protein>
    <recommendedName>
        <fullName evidence="2">GerMN domain-containing protein</fullName>
    </recommendedName>
</protein>
<dbReference type="RefSeq" id="WP_015707749.1">
    <property type="nucleotide sequence ID" value="NC_015578.1"/>
</dbReference>
<proteinExistence type="predicted"/>
<dbReference type="InterPro" id="IPR019606">
    <property type="entry name" value="GerMN"/>
</dbReference>
<keyword evidence="4" id="KW-1185">Reference proteome</keyword>
<feature type="domain" description="GerMN" evidence="2">
    <location>
        <begin position="69"/>
        <end position="174"/>
    </location>
</feature>
<reference evidence="4" key="1">
    <citation type="submission" date="2009-12" db="EMBL/GenBank/DDBJ databases">
        <title>Complete sequence of Treponema primitia strain ZAS-2.</title>
        <authorList>
            <person name="Tetu S.G."/>
            <person name="Matson E."/>
            <person name="Ren Q."/>
            <person name="Seshadri R."/>
            <person name="Elbourne L."/>
            <person name="Hassan K.A."/>
            <person name="Durkin A."/>
            <person name="Radune D."/>
            <person name="Mohamoud Y."/>
            <person name="Shay R."/>
            <person name="Jin S."/>
            <person name="Zhang X."/>
            <person name="Lucey K."/>
            <person name="Ballor N.R."/>
            <person name="Ottesen E."/>
            <person name="Rosenthal R."/>
            <person name="Allen A."/>
            <person name="Leadbetter J.R."/>
            <person name="Paulsen I.T."/>
        </authorList>
    </citation>
    <scope>NUCLEOTIDE SEQUENCE [LARGE SCALE GENOMIC DNA]</scope>
    <source>
        <strain evidence="4">ATCC BAA-887 / DSM 12427 / ZAS-2</strain>
    </source>
</reference>
<evidence type="ECO:0000256" key="1">
    <source>
        <dbReference type="SAM" id="Phobius"/>
    </source>
</evidence>
<evidence type="ECO:0000313" key="3">
    <source>
        <dbReference type="EMBL" id="AEF85746.1"/>
    </source>
</evidence>
<organism evidence="3 4">
    <name type="scientific">Treponema primitia (strain ATCC BAA-887 / DSM 12427 / ZAS-2)</name>
    <dbReference type="NCBI Taxonomy" id="545694"/>
    <lineage>
        <taxon>Bacteria</taxon>
        <taxon>Pseudomonadati</taxon>
        <taxon>Spirochaetota</taxon>
        <taxon>Spirochaetia</taxon>
        <taxon>Spirochaetales</taxon>
        <taxon>Treponemataceae</taxon>
        <taxon>Treponema</taxon>
    </lineage>
</organism>
<dbReference type="EMBL" id="CP001843">
    <property type="protein sequence ID" value="AEF85746.1"/>
    <property type="molecule type" value="Genomic_DNA"/>
</dbReference>
<evidence type="ECO:0000259" key="2">
    <source>
        <dbReference type="Pfam" id="PF10646"/>
    </source>
</evidence>
<gene>
    <name evidence="3" type="ordered locus">TREPR_2459</name>
</gene>
<dbReference type="eggNOG" id="ENOG5030V6C">
    <property type="taxonomic scope" value="Bacteria"/>
</dbReference>
<dbReference type="AlphaFoldDB" id="F5YH44"/>
<evidence type="ECO:0000313" key="4">
    <source>
        <dbReference type="Proteomes" id="UP000009223"/>
    </source>
</evidence>
<dbReference type="KEGG" id="tpi:TREPR_2459"/>
<keyword evidence="1" id="KW-0472">Membrane</keyword>
<feature type="transmembrane region" description="Helical" evidence="1">
    <location>
        <begin position="40"/>
        <end position="60"/>
    </location>
</feature>
<keyword evidence="1" id="KW-0812">Transmembrane</keyword>
<name>F5YH44_TREPZ</name>
<dbReference type="HOGENOM" id="CLU_1460690_0_0_12"/>
<dbReference type="STRING" id="545694.TREPR_2459"/>
<accession>F5YH44</accession>
<reference evidence="3 4" key="2">
    <citation type="journal article" date="2011" name="ISME J.">
        <title>RNA-seq reveals cooperative metabolic interactions between two termite-gut spirochete species in co-culture.</title>
        <authorList>
            <person name="Rosenthal A.Z."/>
            <person name="Matson E.G."/>
            <person name="Eldar A."/>
            <person name="Leadbetter J.R."/>
        </authorList>
    </citation>
    <scope>NUCLEOTIDE SEQUENCE [LARGE SCALE GENOMIC DNA]</scope>
    <source>
        <strain evidence="4">ATCC BAA-887 / DSM 12427 / ZAS-2</strain>
    </source>
</reference>
<dbReference type="Proteomes" id="UP000009223">
    <property type="component" value="Chromosome"/>
</dbReference>